<keyword evidence="1" id="KW-0472">Membrane</keyword>
<feature type="transmembrane region" description="Helical" evidence="1">
    <location>
        <begin position="7"/>
        <end position="29"/>
    </location>
</feature>
<dbReference type="OrthoDB" id="1451982at2"/>
<dbReference type="Proteomes" id="UP000199440">
    <property type="component" value="Unassembled WGS sequence"/>
</dbReference>
<feature type="transmembrane region" description="Helical" evidence="1">
    <location>
        <begin position="105"/>
        <end position="126"/>
    </location>
</feature>
<sequence length="130" mass="14769">MTKVNPILSFLIGIIALLILVFVIHVTVLGSLGLEKYDDKIVLSYVINFLLAATIYIGLYSLRNRLKTQIGFIFMAGSFLKFLFFFILFYPAYKVDGEIDTSEFAAFFIPYLVCLVVETISTAKMLQKME</sequence>
<proteinExistence type="predicted"/>
<dbReference type="AlphaFoldDB" id="A0A1G9QKC9"/>
<organism evidence="2 3">
    <name type="scientific">Kriegella aquimaris</name>
    <dbReference type="NCBI Taxonomy" id="192904"/>
    <lineage>
        <taxon>Bacteria</taxon>
        <taxon>Pseudomonadati</taxon>
        <taxon>Bacteroidota</taxon>
        <taxon>Flavobacteriia</taxon>
        <taxon>Flavobacteriales</taxon>
        <taxon>Flavobacteriaceae</taxon>
        <taxon>Kriegella</taxon>
    </lineage>
</organism>
<dbReference type="STRING" id="192904.SAMN04488514_10581"/>
<keyword evidence="1" id="KW-0812">Transmembrane</keyword>
<name>A0A1G9QKC9_9FLAO</name>
<dbReference type="EMBL" id="FNGV01000005">
    <property type="protein sequence ID" value="SDM11370.1"/>
    <property type="molecule type" value="Genomic_DNA"/>
</dbReference>
<feature type="transmembrane region" description="Helical" evidence="1">
    <location>
        <begin position="72"/>
        <end position="93"/>
    </location>
</feature>
<dbReference type="InterPro" id="IPR046166">
    <property type="entry name" value="DUF6168"/>
</dbReference>
<protein>
    <recommendedName>
        <fullName evidence="4">ATP synthase protein I</fullName>
    </recommendedName>
</protein>
<evidence type="ECO:0008006" key="4">
    <source>
        <dbReference type="Google" id="ProtNLM"/>
    </source>
</evidence>
<keyword evidence="3" id="KW-1185">Reference proteome</keyword>
<evidence type="ECO:0000313" key="2">
    <source>
        <dbReference type="EMBL" id="SDM11370.1"/>
    </source>
</evidence>
<feature type="transmembrane region" description="Helical" evidence="1">
    <location>
        <begin position="41"/>
        <end position="60"/>
    </location>
</feature>
<gene>
    <name evidence="2" type="ORF">SAMN04488514_10581</name>
</gene>
<evidence type="ECO:0000313" key="3">
    <source>
        <dbReference type="Proteomes" id="UP000199440"/>
    </source>
</evidence>
<evidence type="ECO:0000256" key="1">
    <source>
        <dbReference type="SAM" id="Phobius"/>
    </source>
</evidence>
<dbReference type="RefSeq" id="WP_089889161.1">
    <property type="nucleotide sequence ID" value="NZ_FNGV01000005.1"/>
</dbReference>
<reference evidence="2 3" key="1">
    <citation type="submission" date="2016-10" db="EMBL/GenBank/DDBJ databases">
        <authorList>
            <person name="de Groot N.N."/>
        </authorList>
    </citation>
    <scope>NUCLEOTIDE SEQUENCE [LARGE SCALE GENOMIC DNA]</scope>
    <source>
        <strain evidence="2 3">DSM 19886</strain>
    </source>
</reference>
<keyword evidence="1" id="KW-1133">Transmembrane helix</keyword>
<dbReference type="Pfam" id="PF19665">
    <property type="entry name" value="DUF6168"/>
    <property type="match status" value="1"/>
</dbReference>
<accession>A0A1G9QKC9</accession>